<dbReference type="AlphaFoldDB" id="A0A7S4MHU0"/>
<protein>
    <submittedName>
        <fullName evidence="2">Uncharacterized protein</fullName>
    </submittedName>
</protein>
<gene>
    <name evidence="2" type="ORF">CPOL0286_LOCUS9416</name>
</gene>
<accession>A0A7S4MHU0</accession>
<sequence length="517" mass="56385">MASAIDIKILPLFGCAFPNIDNYMFALVLQTAMPLILVVILEALTRALRARYSQPAGSISKPLGLAIADICADISFFTGFLVYPSVSTAIFMFFMTETFSGPGETSLTVMRYDRSIETDSALYQSFLPYAWAMMVIFPVGIPLQYSVIMYRYRRKLRELRLTEMTVEAEYALSKLEVDAIKHPEEQSEMLRKVEAVHDDGVAKFNQLRGQLPTQLRKLTAGYEMRTYWFEIFECGRKITLVCLPVFLSPGSPGQLIFSLIVCFLTYGIYGVFAPYEKASDDLLAQMSQLSIFFSLVSSIVLSVYPDDTLMAVLLPFFLAMPILLVILLEVKLGALLRSFTELDEAGGTTRTGRIVQFLSRQATVSIGRAIGSSNDEQARTTGHEERTEVLASAQGLRRRLAFEAAQSSGSVGTSIAQSLAVASSSTEAGRAGSSTMQVQVEIEPEQTPAAMKMQMGLKQALAEGTSPEELAVLLVAAAGERADGLVAACSQHVANRFAKEGGASTTEGADDEAALKI</sequence>
<feature type="transmembrane region" description="Helical" evidence="1">
    <location>
        <begin position="282"/>
        <end position="304"/>
    </location>
</feature>
<feature type="transmembrane region" description="Helical" evidence="1">
    <location>
        <begin position="253"/>
        <end position="275"/>
    </location>
</feature>
<reference evidence="2" key="1">
    <citation type="submission" date="2021-01" db="EMBL/GenBank/DDBJ databases">
        <authorList>
            <person name="Corre E."/>
            <person name="Pelletier E."/>
            <person name="Niang G."/>
            <person name="Scheremetjew M."/>
            <person name="Finn R."/>
            <person name="Kale V."/>
            <person name="Holt S."/>
            <person name="Cochrane G."/>
            <person name="Meng A."/>
            <person name="Brown T."/>
            <person name="Cohen L."/>
        </authorList>
    </citation>
    <scope>NUCLEOTIDE SEQUENCE</scope>
    <source>
        <strain evidence="2">UIO037</strain>
    </source>
</reference>
<keyword evidence="1" id="KW-0812">Transmembrane</keyword>
<keyword evidence="1" id="KW-1133">Transmembrane helix</keyword>
<proteinExistence type="predicted"/>
<organism evidence="2">
    <name type="scientific">Prymnesium polylepis</name>
    <dbReference type="NCBI Taxonomy" id="72548"/>
    <lineage>
        <taxon>Eukaryota</taxon>
        <taxon>Haptista</taxon>
        <taxon>Haptophyta</taxon>
        <taxon>Prymnesiophyceae</taxon>
        <taxon>Prymnesiales</taxon>
        <taxon>Prymnesiaceae</taxon>
        <taxon>Prymnesium</taxon>
    </lineage>
</organism>
<name>A0A7S4MHU0_9EUKA</name>
<keyword evidence="1" id="KW-0472">Membrane</keyword>
<evidence type="ECO:0000256" key="1">
    <source>
        <dbReference type="SAM" id="Phobius"/>
    </source>
</evidence>
<dbReference type="EMBL" id="HBKO01020943">
    <property type="protein sequence ID" value="CAE2223418.1"/>
    <property type="molecule type" value="Transcribed_RNA"/>
</dbReference>
<feature type="transmembrane region" description="Helical" evidence="1">
    <location>
        <begin position="65"/>
        <end position="94"/>
    </location>
</feature>
<evidence type="ECO:0000313" key="2">
    <source>
        <dbReference type="EMBL" id="CAE2223418.1"/>
    </source>
</evidence>
<feature type="transmembrane region" description="Helical" evidence="1">
    <location>
        <begin position="129"/>
        <end position="150"/>
    </location>
</feature>
<feature type="transmembrane region" description="Helical" evidence="1">
    <location>
        <begin position="23"/>
        <end position="44"/>
    </location>
</feature>
<feature type="transmembrane region" description="Helical" evidence="1">
    <location>
        <begin position="310"/>
        <end position="328"/>
    </location>
</feature>